<feature type="domain" description="PKD-like" evidence="4">
    <location>
        <begin position="302"/>
        <end position="385"/>
    </location>
</feature>
<feature type="domain" description="PKD-like" evidence="4">
    <location>
        <begin position="213"/>
        <end position="293"/>
    </location>
</feature>
<dbReference type="eggNOG" id="COG3291">
    <property type="taxonomic scope" value="Bacteria"/>
</dbReference>
<evidence type="ECO:0000259" key="3">
    <source>
        <dbReference type="Pfam" id="PF18962"/>
    </source>
</evidence>
<dbReference type="EMBL" id="FMTY01000001">
    <property type="protein sequence ID" value="SCX00435.1"/>
    <property type="molecule type" value="Genomic_DNA"/>
</dbReference>
<keyword evidence="1 2" id="KW-0732">Signal</keyword>
<feature type="domain" description="PKD-like" evidence="4">
    <location>
        <begin position="762"/>
        <end position="842"/>
    </location>
</feature>
<evidence type="ECO:0000313" key="5">
    <source>
        <dbReference type="EMBL" id="SCX00435.1"/>
    </source>
</evidence>
<dbReference type="Pfam" id="PF18962">
    <property type="entry name" value="Por_Secre_tail"/>
    <property type="match status" value="1"/>
</dbReference>
<reference evidence="5 6" key="1">
    <citation type="submission" date="2016-10" db="EMBL/GenBank/DDBJ databases">
        <authorList>
            <person name="de Groot N.N."/>
        </authorList>
    </citation>
    <scope>NUCLEOTIDE SEQUENCE [LARGE SCALE GENOMIC DNA]</scope>
    <source>
        <strain evidence="5 6">CGMCC 1.3801</strain>
    </source>
</reference>
<dbReference type="eggNOG" id="COG5492">
    <property type="taxonomic scope" value="Bacteria"/>
</dbReference>
<evidence type="ECO:0000313" key="6">
    <source>
        <dbReference type="Proteomes" id="UP000182124"/>
    </source>
</evidence>
<gene>
    <name evidence="5" type="ORF">SAMN02927925_00160</name>
</gene>
<protein>
    <submittedName>
        <fullName evidence="5">Por secretion system C-terminal sorting domain-containing protein</fullName>
    </submittedName>
</protein>
<feature type="domain" description="PKD-like" evidence="4">
    <location>
        <begin position="397"/>
        <end position="477"/>
    </location>
</feature>
<feature type="domain" description="PKD-like" evidence="4">
    <location>
        <begin position="120"/>
        <end position="201"/>
    </location>
</feature>
<name>A0A1G4V330_9FLAO</name>
<evidence type="ECO:0000256" key="2">
    <source>
        <dbReference type="SAM" id="SignalP"/>
    </source>
</evidence>
<feature type="domain" description="PKD-like" evidence="4">
    <location>
        <begin position="486"/>
        <end position="569"/>
    </location>
</feature>
<feature type="domain" description="PKD-like" evidence="4">
    <location>
        <begin position="579"/>
        <end position="661"/>
    </location>
</feature>
<feature type="chain" id="PRO_5010241469" evidence="2">
    <location>
        <begin position="21"/>
        <end position="1979"/>
    </location>
</feature>
<proteinExistence type="predicted"/>
<sequence>MKKSYLLGILLLLYSLFGFSQDCVTQATLSNDVALCFGESTTITLANSDPLITYQLRDGATDIGAPVSGNGGNLVFNVTPGSTTTYSVYAVTCAFTYNDTVTVTVNPIPNAVASTGSQASCSGNPITAITFSGSVAGAVYNWTRNNTVNVTGIAASGSGTISGTLTNTTALPVLVTFTITPTANGCDGTPITATVTVNPTPIVNATNPTQIRCSGAAMATMVLSGTTPGSTFNWSRDNTVDVTGIANSGSGNISGTLVNTTNSPVIVTFTITPTANGCDGSPIFTTVTVNPTPDVTATNSSQTICSGESIATMTLSGNVVGTVFNWTRNNTVNVTGISASGSGNISGVLTNTTASPVLVTFTLTPTANGCNGTPVTATVLVNPIPIVNATNPTQIRCSGAAMATMVLSGTTPGSTFNWSRDNTVDVTGIANSGSGNISGALVNTTNSPVTVTFTITPTANGCDGNPIYTSVTVNPTPDVTVTNSSQTICSGESIATIAFSGNVAGTVFNWTRNNLANVNGIPLSGSGDISGTLTNTNAVPRTITFTITPTANGCNGTPITATVIINPIPIASSSLPNQTRCSGVAIGSFGITSNVTGTTYQWIRDNIVDVTGIGSSGTGTITGTLTNNTNDPQTVNFTVTPTANNCQGSPITVSVLVNPTPNVVATPASQTICSGGTITDIILSGNVTGTTYTWTRTETIDITGIPASGSGDISGILTNNTNSIQTTVFTIRPNANGCNGPTITASITVNPTPTVATVNTSQTVCSGSPITAISFTGTVLGTTYNWTRNNTTTITGLENGAGNITGILTNTTTTQQTATFTITPIANGCPGTPITATVIVEPLSLGGSVTVSQPNITPTVNTATSCHVANGTLYLSGHRGAVVRWEYSTTGGISWLAIANTTNTHTYSNITQSTIFRAVVQNSPCAIAFSTSTMINVIPNIRPTPVTAIPSTICNGDSAVLSSQSGYATSSTLATGGTFSNSNPTGWLVNGCGNCLNAGASNTNPGHWQLSATNGGTYSGINYTSSGKFAIANGDFNSYLYTPIFNTFGLTTATLSFTHAYNFLAGSSGYIQISVNGGAYATIATFAGPSTLGPYNGFAPGSVDLSPYLGQPNLRIRFFYDGVVGSSWAVDNIQIPDAPLNLSTQWVDAVTGVVISNSATMTVTPTETTTYAVTSFLNGCNSFGTDGTAYVTVTVNPRPTARISQDQVVCMGETATFNVALTGRGPWRITYTNGVTSTTVSNILTNPYTFSVPNMTTSRTYTLTALNDVRCTAIGSDISGSATVTVLNGTQGLWTGLVSNDWFDCKNWAGGLPSATIDAQIPTGLTTMPIIDPSSPFAAAYSYIATARDVIISPGASITMTANSNLHVKRDWRNSGNFIPGTGTVTFNGATNNQIQLINSGIKLNEGFYNLTLNGTNGARGVSVADGFELTVANNLLLTSGDLRLTGEAQLVQNGAGPNPPGGTGKLLRDQQGTKSSFHYNYWSSPVSADNLSYTIGSVLKDGTNAVASPFNPGVISFGDGYNYSDGALTSPIKISNRWLYKYTQISTSYWSWQAIGNTGSVKVGEGFTMKGVTGLEPSTNYQNYVFTGKPNNGDINLTMAMNQLYLIGNPYPSALDANAFITDNVLDDGSPMSNVFNGALYFWDHFGGNTHYLNQYIGGYATYNLMGGVVAISNDPLINNNNTTGTKVPQRYIPVAQGFFIRTDIAGATGLSNPITGGTVKFRNSQRAFKTESPAESVFFKSANSTVSQDSDNRQKIRLGFEAASGLRRQLLVGVDTNTSNQFDIGYDAPMIDVNQDDMYWSISNGKFVIQGVPNFNIAQIIPLGVKVTTAGTSKIKIDALENIPASTDIYLFDNTTGMYHDLKNQDFLADLPIGEYNDRFSLRFTTETLSNDEIILNNGIMVFTDSNHILNIKNSISDVRVESVALYNILGQSVAKWDVSNEEQQNIKIPVEHIRSGTYIVKIKTTDGALSKKVIIR</sequence>
<dbReference type="InterPro" id="IPR045828">
    <property type="entry name" value="PKD_Bacteroidetes"/>
</dbReference>
<dbReference type="InterPro" id="IPR026444">
    <property type="entry name" value="Secre_tail"/>
</dbReference>
<dbReference type="NCBIfam" id="TIGR04183">
    <property type="entry name" value="Por_Secre_tail"/>
    <property type="match status" value="1"/>
</dbReference>
<feature type="signal peptide" evidence="2">
    <location>
        <begin position="1"/>
        <end position="20"/>
    </location>
</feature>
<dbReference type="STRING" id="329186.SAMN02927925_00160"/>
<accession>A0A1G4V330</accession>
<organism evidence="5 6">
    <name type="scientific">Flavobacterium saliperosum</name>
    <dbReference type="NCBI Taxonomy" id="329186"/>
    <lineage>
        <taxon>Bacteria</taxon>
        <taxon>Pseudomonadati</taxon>
        <taxon>Bacteroidota</taxon>
        <taxon>Flavobacteriia</taxon>
        <taxon>Flavobacteriales</taxon>
        <taxon>Flavobacteriaceae</taxon>
        <taxon>Flavobacterium</taxon>
    </lineage>
</organism>
<feature type="domain" description="Secretion system C-terminal sorting" evidence="3">
    <location>
        <begin position="1909"/>
        <end position="1978"/>
    </location>
</feature>
<dbReference type="Pfam" id="PF19406">
    <property type="entry name" value="PKD_5"/>
    <property type="match status" value="8"/>
</dbReference>
<dbReference type="eggNOG" id="COG1345">
    <property type="taxonomic scope" value="Bacteria"/>
</dbReference>
<evidence type="ECO:0000259" key="4">
    <source>
        <dbReference type="Pfam" id="PF19406"/>
    </source>
</evidence>
<dbReference type="Gene3D" id="2.60.120.260">
    <property type="entry name" value="Galactose-binding domain-like"/>
    <property type="match status" value="1"/>
</dbReference>
<feature type="domain" description="PKD-like" evidence="4">
    <location>
        <begin position="670"/>
        <end position="753"/>
    </location>
</feature>
<dbReference type="eggNOG" id="COG4935">
    <property type="taxonomic scope" value="Bacteria"/>
</dbReference>
<evidence type="ECO:0000256" key="1">
    <source>
        <dbReference type="ARBA" id="ARBA00022729"/>
    </source>
</evidence>
<dbReference type="Proteomes" id="UP000182124">
    <property type="component" value="Unassembled WGS sequence"/>
</dbReference>
<dbReference type="RefSeq" id="WP_023575240.1">
    <property type="nucleotide sequence ID" value="NZ_CBCSBQ010000023.1"/>
</dbReference>